<evidence type="ECO:0000259" key="3">
    <source>
        <dbReference type="Pfam" id="PF00326"/>
    </source>
</evidence>
<dbReference type="SUPFAM" id="SSF82171">
    <property type="entry name" value="DPP6 N-terminal domain-like"/>
    <property type="match status" value="1"/>
</dbReference>
<evidence type="ECO:0000313" key="4">
    <source>
        <dbReference type="EMBL" id="GAA0258653.1"/>
    </source>
</evidence>
<name>A0ABP3ECM8_9GAMM</name>
<dbReference type="Proteomes" id="UP001500657">
    <property type="component" value="Unassembled WGS sequence"/>
</dbReference>
<gene>
    <name evidence="4" type="ORF">GCM10009126_24830</name>
</gene>
<proteinExistence type="predicted"/>
<organism evidence="4 5">
    <name type="scientific">Rhodanobacter caeni</name>
    <dbReference type="NCBI Taxonomy" id="657654"/>
    <lineage>
        <taxon>Bacteria</taxon>
        <taxon>Pseudomonadati</taxon>
        <taxon>Pseudomonadota</taxon>
        <taxon>Gammaproteobacteria</taxon>
        <taxon>Lysobacterales</taxon>
        <taxon>Rhodanobacteraceae</taxon>
        <taxon>Rhodanobacter</taxon>
    </lineage>
</organism>
<keyword evidence="2" id="KW-0732">Signal</keyword>
<feature type="chain" id="PRO_5047397168" evidence="2">
    <location>
        <begin position="24"/>
        <end position="651"/>
    </location>
</feature>
<dbReference type="InterPro" id="IPR001375">
    <property type="entry name" value="Peptidase_S9_cat"/>
</dbReference>
<sequence>MSHRFVRTALSAFCLLLPAAAAATDLIPVEDFARHALLSMPTLSPDGKHLAVNMNAIDGDSHMLAVYDVGDMSRPISMLRLPRYELATGITWVSNTRLVVEKGKQFGSIDKPKSTGEILATDIDGKHQDYLYGFESTFGTRAATRGTDRGWGFVDGLPTPANGHFYMATQSWDNNDYSTLYDVDATANTRKLIGKIGVGGLGFMVGAAGRAIYAYGRNEQWDYVVYRQGPHGWVQLSPATIGGSFTPLFPAPDGKRVYAKYDAGGGPLSLVEQDEDGGNRKTLASDAFSDIGNIQWTALPYRPFATTPATGLPMVSYIDPTSPEAKLHQALSLKFPGKLVDFINYSEDGGKLLFSVRSDRDPGTYFLIDTHVYKVTRLFDVAPWIDPAKMAERRPLHFRTDDGVELDAILTIPNGVSLHDLPMVLLPHGGPVGVQDDWFYDNDAQFLANRGYLVLQVNYRSSGGRGADFREAGYLKWGTRIQQDLIDGVKWAIAENYADPQRICVYGGSFGGYSAMMTTIRAPGMFKCAVGYAGIYDLAMMYKKGDIKSDESGRNYLNTVIGKDDADLAANSPDKLADRIDVPVLLIHGEDDQRAPFAQAKAMRAALDAAHKPYEWLSKPGEGHGFYDEKNNIEFYNRLQAFLEKHIGKGA</sequence>
<comment type="caution">
    <text evidence="4">The sequence shown here is derived from an EMBL/GenBank/DDBJ whole genome shotgun (WGS) entry which is preliminary data.</text>
</comment>
<protein>
    <submittedName>
        <fullName evidence="4">Prolyl oligopeptidase family serine peptidase</fullName>
    </submittedName>
</protein>
<dbReference type="Gene3D" id="3.40.50.1820">
    <property type="entry name" value="alpha/beta hydrolase"/>
    <property type="match status" value="1"/>
</dbReference>
<dbReference type="EMBL" id="BAAAFO010000004">
    <property type="protein sequence ID" value="GAA0258653.1"/>
    <property type="molecule type" value="Genomic_DNA"/>
</dbReference>
<dbReference type="RefSeq" id="WP_343883124.1">
    <property type="nucleotide sequence ID" value="NZ_BAAAFO010000004.1"/>
</dbReference>
<evidence type="ECO:0000313" key="5">
    <source>
        <dbReference type="Proteomes" id="UP001500657"/>
    </source>
</evidence>
<evidence type="ECO:0000256" key="2">
    <source>
        <dbReference type="SAM" id="SignalP"/>
    </source>
</evidence>
<keyword evidence="1" id="KW-0378">Hydrolase</keyword>
<dbReference type="SUPFAM" id="SSF53474">
    <property type="entry name" value="alpha/beta-Hydrolases"/>
    <property type="match status" value="1"/>
</dbReference>
<accession>A0ABP3ECM8</accession>
<dbReference type="InterPro" id="IPR029058">
    <property type="entry name" value="AB_hydrolase_fold"/>
</dbReference>
<feature type="signal peptide" evidence="2">
    <location>
        <begin position="1"/>
        <end position="23"/>
    </location>
</feature>
<dbReference type="Pfam" id="PF00326">
    <property type="entry name" value="Peptidase_S9"/>
    <property type="match status" value="1"/>
</dbReference>
<feature type="domain" description="Peptidase S9 prolyl oligopeptidase catalytic" evidence="3">
    <location>
        <begin position="440"/>
        <end position="649"/>
    </location>
</feature>
<dbReference type="PANTHER" id="PTHR42776">
    <property type="entry name" value="SERINE PEPTIDASE S9 FAMILY MEMBER"/>
    <property type="match status" value="1"/>
</dbReference>
<evidence type="ECO:0000256" key="1">
    <source>
        <dbReference type="ARBA" id="ARBA00022801"/>
    </source>
</evidence>
<reference evidence="5" key="1">
    <citation type="journal article" date="2019" name="Int. J. Syst. Evol. Microbiol.">
        <title>The Global Catalogue of Microorganisms (GCM) 10K type strain sequencing project: providing services to taxonomists for standard genome sequencing and annotation.</title>
        <authorList>
            <consortium name="The Broad Institute Genomics Platform"/>
            <consortium name="The Broad Institute Genome Sequencing Center for Infectious Disease"/>
            <person name="Wu L."/>
            <person name="Ma J."/>
        </authorList>
    </citation>
    <scope>NUCLEOTIDE SEQUENCE [LARGE SCALE GENOMIC DNA]</scope>
    <source>
        <strain evidence="5">JCM 16242</strain>
    </source>
</reference>
<dbReference type="PANTHER" id="PTHR42776:SF27">
    <property type="entry name" value="DIPEPTIDYL PEPTIDASE FAMILY MEMBER 6"/>
    <property type="match status" value="1"/>
</dbReference>
<keyword evidence="5" id="KW-1185">Reference proteome</keyword>